<feature type="region of interest" description="Disordered" evidence="1">
    <location>
        <begin position="241"/>
        <end position="339"/>
    </location>
</feature>
<keyword evidence="3" id="KW-1185">Reference proteome</keyword>
<dbReference type="AlphaFoldDB" id="A0A4Q1BQD0"/>
<feature type="compositionally biased region" description="Polar residues" evidence="1">
    <location>
        <begin position="174"/>
        <end position="185"/>
    </location>
</feature>
<dbReference type="InParanoid" id="A0A4Q1BQD0"/>
<evidence type="ECO:0000313" key="3">
    <source>
        <dbReference type="Proteomes" id="UP000289152"/>
    </source>
</evidence>
<name>A0A4Q1BQD0_TREME</name>
<feature type="region of interest" description="Disordered" evidence="1">
    <location>
        <begin position="60"/>
        <end position="194"/>
    </location>
</feature>
<feature type="compositionally biased region" description="Polar residues" evidence="1">
    <location>
        <begin position="67"/>
        <end position="86"/>
    </location>
</feature>
<reference evidence="2 3" key="1">
    <citation type="submission" date="2016-06" db="EMBL/GenBank/DDBJ databases">
        <title>Evolution of pathogenesis and genome organization in the Tremellales.</title>
        <authorList>
            <person name="Cuomo C."/>
            <person name="Litvintseva A."/>
            <person name="Heitman J."/>
            <person name="Chen Y."/>
            <person name="Sun S."/>
            <person name="Springer D."/>
            <person name="Dromer F."/>
            <person name="Young S."/>
            <person name="Zeng Q."/>
            <person name="Chapman S."/>
            <person name="Gujja S."/>
            <person name="Saif S."/>
            <person name="Birren B."/>
        </authorList>
    </citation>
    <scope>NUCLEOTIDE SEQUENCE [LARGE SCALE GENOMIC DNA]</scope>
    <source>
        <strain evidence="2 3">ATCC 28783</strain>
    </source>
</reference>
<accession>A0A4Q1BQD0</accession>
<protein>
    <submittedName>
        <fullName evidence="2">Uncharacterized protein</fullName>
    </submittedName>
</protein>
<feature type="compositionally biased region" description="Low complexity" evidence="1">
    <location>
        <begin position="289"/>
        <end position="304"/>
    </location>
</feature>
<feature type="compositionally biased region" description="Polar residues" evidence="1">
    <location>
        <begin position="122"/>
        <end position="152"/>
    </location>
</feature>
<dbReference type="VEuPathDB" id="FungiDB:TREMEDRAFT_64242"/>
<feature type="compositionally biased region" description="Basic residues" evidence="1">
    <location>
        <begin position="262"/>
        <end position="272"/>
    </location>
</feature>
<proteinExistence type="predicted"/>
<sequence length="362" mass="39193">MAPSTSESPLKASVTVSMTEDGNTTYRLDLGPGRTLNNVGDTFTSLVEDLATFTTRWRNDNNRHASRNSQSRNHHLPSTSGTTITAAPNRARHGAGSEVGQTEPPTETHETVTPNTGIPATEAQTAKTRSPTTEATTAKTQSPTTEAMTTTACPRANEAKRPSTTGKRAHFKDQSSAAVESNTTRVPPETSGRMTVNNRLLDNILASRIPSVFSFVSGLVRSIASEYPQTSQAIVQGLEDYLTDPSDDDAPDKSTILPRSTKNNHQKSRRRHHEDSTTAKTNDPIPSDATATQAFTTAPTTPATSVEHGSEHSRYQPPTVNDEVETTAPPPTNGDDTQANRMEEIFQRLTSLMSEYRSMRGT</sequence>
<evidence type="ECO:0000313" key="2">
    <source>
        <dbReference type="EMBL" id="RXK40012.1"/>
    </source>
</evidence>
<feature type="compositionally biased region" description="Acidic residues" evidence="1">
    <location>
        <begin position="241"/>
        <end position="250"/>
    </location>
</feature>
<gene>
    <name evidence="2" type="ORF">M231_02652</name>
</gene>
<dbReference type="EMBL" id="SDIL01000023">
    <property type="protein sequence ID" value="RXK40012.1"/>
    <property type="molecule type" value="Genomic_DNA"/>
</dbReference>
<dbReference type="Proteomes" id="UP000289152">
    <property type="component" value="Unassembled WGS sequence"/>
</dbReference>
<comment type="caution">
    <text evidence="2">The sequence shown here is derived from an EMBL/GenBank/DDBJ whole genome shotgun (WGS) entry which is preliminary data.</text>
</comment>
<evidence type="ECO:0000256" key="1">
    <source>
        <dbReference type="SAM" id="MobiDB-lite"/>
    </source>
</evidence>
<organism evidence="2 3">
    <name type="scientific">Tremella mesenterica</name>
    <name type="common">Jelly fungus</name>
    <dbReference type="NCBI Taxonomy" id="5217"/>
    <lineage>
        <taxon>Eukaryota</taxon>
        <taxon>Fungi</taxon>
        <taxon>Dikarya</taxon>
        <taxon>Basidiomycota</taxon>
        <taxon>Agaricomycotina</taxon>
        <taxon>Tremellomycetes</taxon>
        <taxon>Tremellales</taxon>
        <taxon>Tremellaceae</taxon>
        <taxon>Tremella</taxon>
    </lineage>
</organism>